<dbReference type="RefSeq" id="WP_406696109.1">
    <property type="nucleotide sequence ID" value="NZ_CP155447.1"/>
</dbReference>
<accession>A0AAU7CFE4</accession>
<reference evidence="1" key="1">
    <citation type="submission" date="2024-05" db="EMBL/GenBank/DDBJ databases">
        <title>Planctomycetes of the genus Singulisphaera possess chitinolytic capabilities.</title>
        <authorList>
            <person name="Ivanova A."/>
        </authorList>
    </citation>
    <scope>NUCLEOTIDE SEQUENCE</scope>
    <source>
        <strain evidence="1">Ch08T</strain>
    </source>
</reference>
<organism evidence="1">
    <name type="scientific">Singulisphaera sp. Ch08</name>
    <dbReference type="NCBI Taxonomy" id="3120278"/>
    <lineage>
        <taxon>Bacteria</taxon>
        <taxon>Pseudomonadati</taxon>
        <taxon>Planctomycetota</taxon>
        <taxon>Planctomycetia</taxon>
        <taxon>Isosphaerales</taxon>
        <taxon>Isosphaeraceae</taxon>
        <taxon>Singulisphaera</taxon>
    </lineage>
</organism>
<dbReference type="EMBL" id="CP155447">
    <property type="protein sequence ID" value="XBH03376.1"/>
    <property type="molecule type" value="Genomic_DNA"/>
</dbReference>
<dbReference type="AlphaFoldDB" id="A0AAU7CFE4"/>
<sequence>MVESIIACHHLDFTRFYIHDWRAIGKTVRLRSPACSLLCFGDSLVKFGVLPRVIQDQTEAKAYNVSLCGGQAASSYFLLRRAIEAESRPSTVLVDYAPHLLMAGPRHNMRQWPELLSPSEAIELGLAAKHAGFCAELALRWIFPSMKDRDEVRGNIVAAFRGRPASRRNDVMAHAEVWETNLGADVHPERPSFDGEVDLADPGYFPRNWSCHRVNEYFIHRFLELATANGVQVVWLLPPVVPKFQSRRDELGLEAKYTSFLKPLVSKYPNLTVLDARHSGYDSSQFVDPLHLSRHGAHAFSREIAVALASLRADASPSDRWAQLPHLRTSRAESLSTDRLDSSVTLHVPIKGHRQ</sequence>
<dbReference type="SUPFAM" id="SSF52266">
    <property type="entry name" value="SGNH hydrolase"/>
    <property type="match status" value="1"/>
</dbReference>
<gene>
    <name evidence="1" type="ORF">V5E97_34460</name>
</gene>
<name>A0AAU7CFE4_9BACT</name>
<evidence type="ECO:0000313" key="1">
    <source>
        <dbReference type="EMBL" id="XBH03376.1"/>
    </source>
</evidence>
<protein>
    <recommendedName>
        <fullName evidence="2">DUF1574 domain-containing protein</fullName>
    </recommendedName>
</protein>
<proteinExistence type="predicted"/>
<evidence type="ECO:0008006" key="2">
    <source>
        <dbReference type="Google" id="ProtNLM"/>
    </source>
</evidence>